<dbReference type="PATRIC" id="fig|92706.3.peg.2046"/>
<dbReference type="AlphaFoldDB" id="A0A0F6Z655"/>
<proteinExistence type="predicted"/>
<reference evidence="2 3" key="1">
    <citation type="submission" date="2015-04" db="EMBL/GenBank/DDBJ databases">
        <title>Complete Genome Sequence of Brevibacterium flavum ATCC 15168.</title>
        <authorList>
            <person name="Ahn J."/>
            <person name="Park G."/>
            <person name="Jeon W."/>
            <person name="Jang Y."/>
            <person name="Jang M."/>
            <person name="Lee H."/>
            <person name="Lee H."/>
        </authorList>
    </citation>
    <scope>NUCLEOTIDE SEQUENCE [LARGE SCALE GENOMIC DNA]</scope>
    <source>
        <strain evidence="2 3">ATCC 15168</strain>
    </source>
</reference>
<evidence type="ECO:0000313" key="2">
    <source>
        <dbReference type="EMBL" id="AKF27818.1"/>
    </source>
</evidence>
<dbReference type="Proteomes" id="UP000034037">
    <property type="component" value="Chromosome"/>
</dbReference>
<name>A0A0F6Z655_9CORY</name>
<feature type="region of interest" description="Disordered" evidence="1">
    <location>
        <begin position="1"/>
        <end position="27"/>
    </location>
</feature>
<evidence type="ECO:0000313" key="3">
    <source>
        <dbReference type="Proteomes" id="UP000034037"/>
    </source>
</evidence>
<evidence type="ECO:0000256" key="1">
    <source>
        <dbReference type="SAM" id="MobiDB-lite"/>
    </source>
</evidence>
<sequence>MIDSKDAASSLSPTERKELLSLAGRRQTKVPKVSTESLETFERQGILERDKYDSLVIGDFGSAVLNHVRSGM</sequence>
<keyword evidence="3" id="KW-1185">Reference proteome</keyword>
<protein>
    <submittedName>
        <fullName evidence="2">Uncharacterized protein</fullName>
    </submittedName>
</protein>
<dbReference type="HOGENOM" id="CLU_2715527_0_0_11"/>
<gene>
    <name evidence="2" type="ORF">YH66_09780</name>
</gene>
<accession>A0A0F6Z655</accession>
<dbReference type="RefSeq" id="WP_034983802.1">
    <property type="nucleotide sequence ID" value="NZ_CP011309.1"/>
</dbReference>
<organism evidence="2 3">
    <name type="scientific">[Brevibacterium] flavum</name>
    <dbReference type="NCBI Taxonomy" id="92706"/>
    <lineage>
        <taxon>Bacteria</taxon>
        <taxon>Bacillati</taxon>
        <taxon>Actinomycetota</taxon>
        <taxon>Actinomycetes</taxon>
        <taxon>Mycobacteriales</taxon>
        <taxon>Corynebacteriaceae</taxon>
        <taxon>Corynebacterium</taxon>
    </lineage>
</organism>
<dbReference type="EMBL" id="CP011309">
    <property type="protein sequence ID" value="AKF27818.1"/>
    <property type="molecule type" value="Genomic_DNA"/>
</dbReference>